<dbReference type="InterPro" id="IPR015424">
    <property type="entry name" value="PyrdxlP-dep_Trfase"/>
</dbReference>
<sequence>MFNPRTLMDPAFAKKTSKGGTFSFQMDMKKQPTAMNWADPYRPNDTVPPHVKQAVIDSLNTTAAHYSFPTGDMELREEIAKRVLKLNGVKIDPRTELTISNGSDSAFAYVMRPFLVPGEENEVLIPVPSYAHNFDVPPLIGGKSVMVPTRAENNFDLDIEEFEKRVTDKTRLVVFTNPNNPTGTVYRRETMEKLAEFCIRHNLICVVDQCFEDSVFDEHEFVSIMALPGMFERTITIGSISKGMGLCGFRVAYIVAPGEITDVLHETAVLFVGATNTMAQAGVTAGLRDTRFMEELRREWMVRAEILGSILDSTPHISYVKPEAGFFFWIDVSYYGTDREVMQYLVEEADVLVSTGSGFTDPTHIRVIYGCLQDRQECISAVERIKAALERHPRNR</sequence>
<evidence type="ECO:0000259" key="7">
    <source>
        <dbReference type="Pfam" id="PF00155"/>
    </source>
</evidence>
<dbReference type="InterPro" id="IPR004838">
    <property type="entry name" value="NHTrfase_class1_PyrdxlP-BS"/>
</dbReference>
<dbReference type="GO" id="GO:0008483">
    <property type="term" value="F:transaminase activity"/>
    <property type="evidence" value="ECO:0007669"/>
    <property type="project" value="UniProtKB-KW"/>
</dbReference>
<dbReference type="EMBL" id="JACOPQ010000014">
    <property type="protein sequence ID" value="MBC5738300.1"/>
    <property type="molecule type" value="Genomic_DNA"/>
</dbReference>
<dbReference type="InterPro" id="IPR015421">
    <property type="entry name" value="PyrdxlP-dep_Trfase_major"/>
</dbReference>
<comment type="caution">
    <text evidence="8">The sequence shown here is derived from an EMBL/GenBank/DDBJ whole genome shotgun (WGS) entry which is preliminary data.</text>
</comment>
<organism evidence="8 9">
    <name type="scientific">Lawsonibacter faecis</name>
    <dbReference type="NCBI Taxonomy" id="2763052"/>
    <lineage>
        <taxon>Bacteria</taxon>
        <taxon>Bacillati</taxon>
        <taxon>Bacillota</taxon>
        <taxon>Clostridia</taxon>
        <taxon>Eubacteriales</taxon>
        <taxon>Oscillospiraceae</taxon>
        <taxon>Lawsonibacter</taxon>
    </lineage>
</organism>
<dbReference type="SUPFAM" id="SSF53383">
    <property type="entry name" value="PLP-dependent transferases"/>
    <property type="match status" value="1"/>
</dbReference>
<evidence type="ECO:0000313" key="8">
    <source>
        <dbReference type="EMBL" id="MBC5738300.1"/>
    </source>
</evidence>
<feature type="domain" description="Aminotransferase class I/classII large" evidence="7">
    <location>
        <begin position="45"/>
        <end position="385"/>
    </location>
</feature>
<dbReference type="GO" id="GO:0006520">
    <property type="term" value="P:amino acid metabolic process"/>
    <property type="evidence" value="ECO:0007669"/>
    <property type="project" value="InterPro"/>
</dbReference>
<dbReference type="Gene3D" id="3.90.1150.10">
    <property type="entry name" value="Aspartate Aminotransferase, domain 1"/>
    <property type="match status" value="1"/>
</dbReference>
<dbReference type="PANTHER" id="PTHR46383">
    <property type="entry name" value="ASPARTATE AMINOTRANSFERASE"/>
    <property type="match status" value="1"/>
</dbReference>
<evidence type="ECO:0000256" key="2">
    <source>
        <dbReference type="ARBA" id="ARBA00007441"/>
    </source>
</evidence>
<evidence type="ECO:0000256" key="3">
    <source>
        <dbReference type="ARBA" id="ARBA00022576"/>
    </source>
</evidence>
<evidence type="ECO:0000256" key="5">
    <source>
        <dbReference type="ARBA" id="ARBA00022898"/>
    </source>
</evidence>
<dbReference type="InterPro" id="IPR015422">
    <property type="entry name" value="PyrdxlP-dep_Trfase_small"/>
</dbReference>
<dbReference type="CDD" id="cd00609">
    <property type="entry name" value="AAT_like"/>
    <property type="match status" value="1"/>
</dbReference>
<dbReference type="EC" id="2.6.1.-" evidence="6"/>
<protein>
    <recommendedName>
        <fullName evidence="6">Aminotransferase</fullName>
        <ecNumber evidence="6">2.6.1.-</ecNumber>
    </recommendedName>
</protein>
<keyword evidence="3 6" id="KW-0032">Aminotransferase</keyword>
<name>A0A8J6JQ99_9FIRM</name>
<dbReference type="RefSeq" id="WP_186920085.1">
    <property type="nucleotide sequence ID" value="NZ_JACOPQ010000014.1"/>
</dbReference>
<gene>
    <name evidence="8" type="ORF">H8S62_14900</name>
</gene>
<keyword evidence="9" id="KW-1185">Reference proteome</keyword>
<evidence type="ECO:0000313" key="9">
    <source>
        <dbReference type="Proteomes" id="UP000607645"/>
    </source>
</evidence>
<evidence type="ECO:0000256" key="6">
    <source>
        <dbReference type="RuleBase" id="RU000481"/>
    </source>
</evidence>
<dbReference type="PROSITE" id="PS00105">
    <property type="entry name" value="AA_TRANSFER_CLASS_1"/>
    <property type="match status" value="1"/>
</dbReference>
<accession>A0A8J6JQ99</accession>
<dbReference type="Pfam" id="PF00155">
    <property type="entry name" value="Aminotran_1_2"/>
    <property type="match status" value="1"/>
</dbReference>
<evidence type="ECO:0000256" key="4">
    <source>
        <dbReference type="ARBA" id="ARBA00022679"/>
    </source>
</evidence>
<dbReference type="Gene3D" id="3.40.640.10">
    <property type="entry name" value="Type I PLP-dependent aspartate aminotransferase-like (Major domain)"/>
    <property type="match status" value="1"/>
</dbReference>
<dbReference type="GO" id="GO:0030170">
    <property type="term" value="F:pyridoxal phosphate binding"/>
    <property type="evidence" value="ECO:0007669"/>
    <property type="project" value="InterPro"/>
</dbReference>
<comment type="cofactor">
    <cofactor evidence="1 6">
        <name>pyridoxal 5'-phosphate</name>
        <dbReference type="ChEBI" id="CHEBI:597326"/>
    </cofactor>
</comment>
<reference evidence="8" key="1">
    <citation type="submission" date="2020-08" db="EMBL/GenBank/DDBJ databases">
        <title>Genome public.</title>
        <authorList>
            <person name="Liu C."/>
            <person name="Sun Q."/>
        </authorList>
    </citation>
    <scope>NUCLEOTIDE SEQUENCE</scope>
    <source>
        <strain evidence="8">NSJ-52</strain>
    </source>
</reference>
<keyword evidence="4 6" id="KW-0808">Transferase</keyword>
<dbReference type="AlphaFoldDB" id="A0A8J6JQ99"/>
<dbReference type="InterPro" id="IPR004839">
    <property type="entry name" value="Aminotransferase_I/II_large"/>
</dbReference>
<dbReference type="Proteomes" id="UP000607645">
    <property type="component" value="Unassembled WGS sequence"/>
</dbReference>
<keyword evidence="5" id="KW-0663">Pyridoxal phosphate</keyword>
<proteinExistence type="inferred from homology"/>
<evidence type="ECO:0000256" key="1">
    <source>
        <dbReference type="ARBA" id="ARBA00001933"/>
    </source>
</evidence>
<comment type="similarity">
    <text evidence="2 6">Belongs to the class-I pyridoxal-phosphate-dependent aminotransferase family.</text>
</comment>
<dbReference type="InterPro" id="IPR050596">
    <property type="entry name" value="AspAT/PAT-like"/>
</dbReference>